<reference evidence="9 10" key="1">
    <citation type="submission" date="2017-07" db="EMBL/GenBank/DDBJ databases">
        <title>Mechanisms for carbon and nitrogen cycling indicate functional differentiation within the Candidate Phyla Radiation.</title>
        <authorList>
            <person name="Danczak R.E."/>
            <person name="Johnston M.D."/>
            <person name="Kenah C."/>
            <person name="Slattery M."/>
            <person name="Wrighton K.C."/>
            <person name="Wilkins M.J."/>
        </authorList>
    </citation>
    <scope>NUCLEOTIDE SEQUENCE [LARGE SCALE GENOMIC DNA]</scope>
    <source>
        <strain evidence="9">Gr01-1014_77</strain>
    </source>
</reference>
<comment type="similarity">
    <text evidence="1 7">Belongs to the bacterial ribosomal protein bS20 family.</text>
</comment>
<evidence type="ECO:0000256" key="3">
    <source>
        <dbReference type="ARBA" id="ARBA00022884"/>
    </source>
</evidence>
<dbReference type="InterPro" id="IPR036510">
    <property type="entry name" value="Ribosomal_bS20_sf"/>
</dbReference>
<evidence type="ECO:0000256" key="8">
    <source>
        <dbReference type="SAM" id="MobiDB-lite"/>
    </source>
</evidence>
<dbReference type="GO" id="GO:0015935">
    <property type="term" value="C:small ribosomal subunit"/>
    <property type="evidence" value="ECO:0007669"/>
    <property type="project" value="TreeGrafter"/>
</dbReference>
<dbReference type="InterPro" id="IPR002583">
    <property type="entry name" value="Ribosomal_bS20"/>
</dbReference>
<organism evidence="9 10">
    <name type="scientific">Candidatus Doudnabacteria bacterium Gr01-1014_77</name>
    <dbReference type="NCBI Taxonomy" id="2017133"/>
    <lineage>
        <taxon>Bacteria</taxon>
        <taxon>Candidatus Doudnaibacteriota</taxon>
    </lineage>
</organism>
<keyword evidence="5 7" id="KW-0687">Ribonucleoprotein</keyword>
<comment type="function">
    <text evidence="7">Binds directly to 16S ribosomal RNA.</text>
</comment>
<dbReference type="EMBL" id="VMFF01000018">
    <property type="protein sequence ID" value="TSC66007.1"/>
    <property type="molecule type" value="Genomic_DNA"/>
</dbReference>
<gene>
    <name evidence="7" type="primary">rpsT</name>
    <name evidence="9" type="ORF">G01um101477_254</name>
</gene>
<keyword evidence="2 7" id="KW-0699">rRNA-binding</keyword>
<dbReference type="NCBIfam" id="TIGR00029">
    <property type="entry name" value="S20"/>
    <property type="match status" value="1"/>
</dbReference>
<dbReference type="Gene3D" id="1.20.58.110">
    <property type="entry name" value="Ribosomal protein S20"/>
    <property type="match status" value="1"/>
</dbReference>
<evidence type="ECO:0000313" key="10">
    <source>
        <dbReference type="Proteomes" id="UP000319613"/>
    </source>
</evidence>
<dbReference type="Pfam" id="PF01649">
    <property type="entry name" value="Ribosomal_S20p"/>
    <property type="match status" value="1"/>
</dbReference>
<proteinExistence type="inferred from homology"/>
<keyword evidence="4 7" id="KW-0689">Ribosomal protein</keyword>
<evidence type="ECO:0000256" key="2">
    <source>
        <dbReference type="ARBA" id="ARBA00022730"/>
    </source>
</evidence>
<evidence type="ECO:0000256" key="1">
    <source>
        <dbReference type="ARBA" id="ARBA00007634"/>
    </source>
</evidence>
<dbReference type="GO" id="GO:0070181">
    <property type="term" value="F:small ribosomal subunit rRNA binding"/>
    <property type="evidence" value="ECO:0007669"/>
    <property type="project" value="TreeGrafter"/>
</dbReference>
<comment type="caution">
    <text evidence="9">The sequence shown here is derived from an EMBL/GenBank/DDBJ whole genome shotgun (WGS) entry which is preliminary data.</text>
</comment>
<evidence type="ECO:0000256" key="6">
    <source>
        <dbReference type="ARBA" id="ARBA00035136"/>
    </source>
</evidence>
<feature type="compositionally biased region" description="Basic residues" evidence="8">
    <location>
        <begin position="63"/>
        <end position="85"/>
    </location>
</feature>
<dbReference type="PANTHER" id="PTHR33398:SF1">
    <property type="entry name" value="SMALL RIBOSOMAL SUBUNIT PROTEIN BS20C"/>
    <property type="match status" value="1"/>
</dbReference>
<evidence type="ECO:0000313" key="9">
    <source>
        <dbReference type="EMBL" id="TSC66007.1"/>
    </source>
</evidence>
<protein>
    <recommendedName>
        <fullName evidence="6 7">Small ribosomal subunit protein bS20</fullName>
    </recommendedName>
</protein>
<sequence length="85" mass="9365">MPNTKSAAKAMRQSARRRTFNLTVKEAAKNSVKEVKKLLKAGKKSEAAEAMRKAMAALDKAAKKGVIHKNKASRNKSRMAKALKR</sequence>
<evidence type="ECO:0000256" key="4">
    <source>
        <dbReference type="ARBA" id="ARBA00022980"/>
    </source>
</evidence>
<dbReference type="AlphaFoldDB" id="A0A554JC94"/>
<evidence type="ECO:0000256" key="5">
    <source>
        <dbReference type="ARBA" id="ARBA00023274"/>
    </source>
</evidence>
<dbReference type="HAMAP" id="MF_00500">
    <property type="entry name" value="Ribosomal_bS20"/>
    <property type="match status" value="1"/>
</dbReference>
<accession>A0A554JC94</accession>
<name>A0A554JC94_9BACT</name>
<dbReference type="GO" id="GO:0003735">
    <property type="term" value="F:structural constituent of ribosome"/>
    <property type="evidence" value="ECO:0007669"/>
    <property type="project" value="InterPro"/>
</dbReference>
<evidence type="ECO:0000256" key="7">
    <source>
        <dbReference type="HAMAP-Rule" id="MF_00500"/>
    </source>
</evidence>
<feature type="region of interest" description="Disordered" evidence="8">
    <location>
        <begin position="61"/>
        <end position="85"/>
    </location>
</feature>
<dbReference type="GO" id="GO:0006412">
    <property type="term" value="P:translation"/>
    <property type="evidence" value="ECO:0007669"/>
    <property type="project" value="UniProtKB-UniRule"/>
</dbReference>
<dbReference type="SUPFAM" id="SSF46992">
    <property type="entry name" value="Ribosomal protein S20"/>
    <property type="match status" value="1"/>
</dbReference>
<keyword evidence="3 7" id="KW-0694">RNA-binding</keyword>
<dbReference type="PANTHER" id="PTHR33398">
    <property type="entry name" value="30S RIBOSOMAL PROTEIN S20"/>
    <property type="match status" value="1"/>
</dbReference>
<dbReference type="Proteomes" id="UP000319613">
    <property type="component" value="Unassembled WGS sequence"/>
</dbReference>